<dbReference type="Gene3D" id="1.25.40.20">
    <property type="entry name" value="Ankyrin repeat-containing domain"/>
    <property type="match status" value="1"/>
</dbReference>
<gene>
    <name evidence="4" type="ORF">B9G98_03191</name>
</gene>
<proteinExistence type="predicted"/>
<comment type="caution">
    <text evidence="4">The sequence shown here is derived from an EMBL/GenBank/DDBJ whole genome shotgun (WGS) entry which is preliminary data.</text>
</comment>
<feature type="repeat" description="ANK" evidence="3">
    <location>
        <begin position="139"/>
        <end position="171"/>
    </location>
</feature>
<dbReference type="PANTHER" id="PTHR24173:SF74">
    <property type="entry name" value="ANKYRIN REPEAT DOMAIN-CONTAINING PROTEIN 16"/>
    <property type="match status" value="1"/>
</dbReference>
<dbReference type="STRING" id="45607.A0A2T0FKQ3"/>
<keyword evidence="5" id="KW-1185">Reference proteome</keyword>
<dbReference type="SMART" id="SM00248">
    <property type="entry name" value="ANK"/>
    <property type="match status" value="5"/>
</dbReference>
<dbReference type="PROSITE" id="PS50297">
    <property type="entry name" value="ANK_REP_REGION"/>
    <property type="match status" value="3"/>
</dbReference>
<dbReference type="InterPro" id="IPR036770">
    <property type="entry name" value="Ankyrin_rpt-contain_sf"/>
</dbReference>
<evidence type="ECO:0000256" key="1">
    <source>
        <dbReference type="ARBA" id="ARBA00022737"/>
    </source>
</evidence>
<dbReference type="PROSITE" id="PS50088">
    <property type="entry name" value="ANK_REPEAT"/>
    <property type="match status" value="3"/>
</dbReference>
<keyword evidence="2 3" id="KW-0040">ANK repeat</keyword>
<dbReference type="EMBL" id="NDIQ01000021">
    <property type="protein sequence ID" value="PRT55571.1"/>
    <property type="molecule type" value="Genomic_DNA"/>
</dbReference>
<feature type="repeat" description="ANK" evidence="3">
    <location>
        <begin position="106"/>
        <end position="138"/>
    </location>
</feature>
<dbReference type="Pfam" id="PF12796">
    <property type="entry name" value="Ank_2"/>
    <property type="match status" value="1"/>
</dbReference>
<evidence type="ECO:0000256" key="2">
    <source>
        <dbReference type="ARBA" id="ARBA00023043"/>
    </source>
</evidence>
<evidence type="ECO:0000256" key="3">
    <source>
        <dbReference type="PROSITE-ProRule" id="PRU00023"/>
    </source>
</evidence>
<evidence type="ECO:0000313" key="4">
    <source>
        <dbReference type="EMBL" id="PRT55571.1"/>
    </source>
</evidence>
<reference evidence="4 5" key="1">
    <citation type="submission" date="2017-04" db="EMBL/GenBank/DDBJ databases">
        <title>Genome sequencing of [Candida] sorbophila.</title>
        <authorList>
            <person name="Ahn J.O."/>
        </authorList>
    </citation>
    <scope>NUCLEOTIDE SEQUENCE [LARGE SCALE GENOMIC DNA]</scope>
    <source>
        <strain evidence="4 5">DS02</strain>
    </source>
</reference>
<name>A0A2T0FKQ3_9ASCO</name>
<dbReference type="Proteomes" id="UP000238350">
    <property type="component" value="Unassembled WGS sequence"/>
</dbReference>
<dbReference type="SUPFAM" id="SSF48403">
    <property type="entry name" value="Ankyrin repeat"/>
    <property type="match status" value="1"/>
</dbReference>
<accession>A0A2T0FKQ3</accession>
<feature type="repeat" description="ANK" evidence="3">
    <location>
        <begin position="37"/>
        <end position="69"/>
    </location>
</feature>
<dbReference type="AlphaFoldDB" id="A0A2T0FKQ3"/>
<sequence>MDTAQRLRYAVSHNKLPTVKLILEKQPELLVNTNISNGWSNLHYAAYHGHYQICVYLVNLGHDRDEISRNHHNDTAMHLAASQNQEQTLHYLAQHYSRAIDWLNADHHTPLMLAVICGHDPCVAILLDFGADIDRGDAFNTRPIHVAAARGHVKIIRTLVDRGADTVTLNDKGWSPLDYSSTFQVRGYLNTLVKELRRPPALTIAGLGNFGPSTPIQTTFDE</sequence>
<dbReference type="InterPro" id="IPR002110">
    <property type="entry name" value="Ankyrin_rpt"/>
</dbReference>
<keyword evidence="1" id="KW-0677">Repeat</keyword>
<dbReference type="OrthoDB" id="823504at2759"/>
<dbReference type="Pfam" id="PF13637">
    <property type="entry name" value="Ank_4"/>
    <property type="match status" value="2"/>
</dbReference>
<evidence type="ECO:0000313" key="5">
    <source>
        <dbReference type="Proteomes" id="UP000238350"/>
    </source>
</evidence>
<dbReference type="GeneID" id="36516939"/>
<protein>
    <submittedName>
        <fullName evidence="4">Target of rapamycin complex 2 subunit AVO2</fullName>
    </submittedName>
</protein>
<organism evidence="4 5">
    <name type="scientific">Wickerhamiella sorbophila</name>
    <dbReference type="NCBI Taxonomy" id="45607"/>
    <lineage>
        <taxon>Eukaryota</taxon>
        <taxon>Fungi</taxon>
        <taxon>Dikarya</taxon>
        <taxon>Ascomycota</taxon>
        <taxon>Saccharomycotina</taxon>
        <taxon>Dipodascomycetes</taxon>
        <taxon>Dipodascales</taxon>
        <taxon>Trichomonascaceae</taxon>
        <taxon>Wickerhamiella</taxon>
    </lineage>
</organism>
<dbReference type="RefSeq" id="XP_024665516.1">
    <property type="nucleotide sequence ID" value="XM_024809748.1"/>
</dbReference>
<dbReference type="PANTHER" id="PTHR24173">
    <property type="entry name" value="ANKYRIN REPEAT CONTAINING"/>
    <property type="match status" value="1"/>
</dbReference>